<accession>A0A558HLI3</accession>
<proteinExistence type="predicted"/>
<evidence type="ECO:0000313" key="2">
    <source>
        <dbReference type="Proteomes" id="UP000319941"/>
    </source>
</evidence>
<gene>
    <name evidence="1" type="ORF">FQP86_09295</name>
</gene>
<dbReference type="EMBL" id="VNFH01000006">
    <property type="protein sequence ID" value="TVU70004.1"/>
    <property type="molecule type" value="Genomic_DNA"/>
</dbReference>
<dbReference type="RefSeq" id="WP_141103648.1">
    <property type="nucleotide sequence ID" value="NZ_CAWOWR010000116.1"/>
</dbReference>
<dbReference type="AlphaFoldDB" id="A0A558HLI3"/>
<dbReference type="OrthoDB" id="10008754at2"/>
<dbReference type="Proteomes" id="UP000319941">
    <property type="component" value="Unassembled WGS sequence"/>
</dbReference>
<evidence type="ECO:0000313" key="1">
    <source>
        <dbReference type="EMBL" id="TVU70004.1"/>
    </source>
</evidence>
<organism evidence="1 2">
    <name type="scientific">Cobetia crustatorum</name>
    <dbReference type="NCBI Taxonomy" id="553385"/>
    <lineage>
        <taxon>Bacteria</taxon>
        <taxon>Pseudomonadati</taxon>
        <taxon>Pseudomonadota</taxon>
        <taxon>Gammaproteobacteria</taxon>
        <taxon>Oceanospirillales</taxon>
        <taxon>Halomonadaceae</taxon>
        <taxon>Cobetia</taxon>
    </lineage>
</organism>
<comment type="caution">
    <text evidence="1">The sequence shown here is derived from an EMBL/GenBank/DDBJ whole genome shotgun (WGS) entry which is preliminary data.</text>
</comment>
<keyword evidence="2" id="KW-1185">Reference proteome</keyword>
<reference evidence="1 2" key="1">
    <citation type="submission" date="2019-07" db="EMBL/GenBank/DDBJ databases">
        <title>Diversity of Bacteria from Kongsfjorden, Arctic.</title>
        <authorList>
            <person name="Yu Y."/>
        </authorList>
    </citation>
    <scope>NUCLEOTIDE SEQUENCE [LARGE SCALE GENOMIC DNA]</scope>
    <source>
        <strain evidence="1 2">SM1923</strain>
    </source>
</reference>
<sequence>MLYVRYFLGQAACESKIQPRAELIKIRDAQSLIAWADTWASDDEWRRARDNVRSHRYKSRHHLARTNIDQATKEALEQRARVRGLPLWRYVQQLGLTEEKLEHLEQLYSTSSARASLGEP</sequence>
<protein>
    <submittedName>
        <fullName evidence="1">Uncharacterized protein</fullName>
    </submittedName>
</protein>
<dbReference type="STRING" id="553385.GCA_000591415_02795"/>
<name>A0A558HLI3_9GAMM</name>